<evidence type="ECO:0000259" key="1">
    <source>
        <dbReference type="Pfam" id="PF08241"/>
    </source>
</evidence>
<dbReference type="Pfam" id="PF08241">
    <property type="entry name" value="Methyltransf_11"/>
    <property type="match status" value="1"/>
</dbReference>
<dbReference type="GO" id="GO:0008757">
    <property type="term" value="F:S-adenosylmethionine-dependent methyltransferase activity"/>
    <property type="evidence" value="ECO:0007669"/>
    <property type="project" value="InterPro"/>
</dbReference>
<dbReference type="EMBL" id="JACQWF010000248">
    <property type="protein sequence ID" value="MBI4595808.1"/>
    <property type="molecule type" value="Genomic_DNA"/>
</dbReference>
<dbReference type="PANTHER" id="PTHR42912:SF80">
    <property type="entry name" value="METHYLTRANSFERASE DOMAIN-CONTAINING PROTEIN"/>
    <property type="match status" value="1"/>
</dbReference>
<sequence>MENIEVFNRLAKAYDNWFELNSYAYRSEILAVQKFLPKNGLGLEVGVGTGRFAAPCGIKMGVEPARAMADKARARGIEVCQAEAEKLPFPNGVFDFILMVTVICFLKDPLQALREVKRVLKPQGQLIIAMIDKESPLGRAYELRKNESEFYRGAHFYSVDQVRDWLASLKFEEFRICQTIFNNTQGLTGIETVKDGYGHGVFAVISVKKPK</sequence>
<evidence type="ECO:0000313" key="3">
    <source>
        <dbReference type="Proteomes" id="UP000772181"/>
    </source>
</evidence>
<keyword evidence="2" id="KW-0489">Methyltransferase</keyword>
<dbReference type="InterPro" id="IPR029063">
    <property type="entry name" value="SAM-dependent_MTases_sf"/>
</dbReference>
<protein>
    <submittedName>
        <fullName evidence="2">Methyltransferase domain-containing protein</fullName>
    </submittedName>
</protein>
<feature type="domain" description="Methyltransferase type 11" evidence="1">
    <location>
        <begin position="43"/>
        <end position="128"/>
    </location>
</feature>
<dbReference type="Gene3D" id="3.40.50.150">
    <property type="entry name" value="Vaccinia Virus protein VP39"/>
    <property type="match status" value="1"/>
</dbReference>
<reference evidence="2" key="1">
    <citation type="submission" date="2020-07" db="EMBL/GenBank/DDBJ databases">
        <title>Huge and variable diversity of episymbiotic CPR bacteria and DPANN archaea in groundwater ecosystems.</title>
        <authorList>
            <person name="He C.Y."/>
            <person name="Keren R."/>
            <person name="Whittaker M."/>
            <person name="Farag I.F."/>
            <person name="Doudna J."/>
            <person name="Cate J.H.D."/>
            <person name="Banfield J.F."/>
        </authorList>
    </citation>
    <scope>NUCLEOTIDE SEQUENCE</scope>
    <source>
        <strain evidence="2">NC_groundwater_1482_Ag_S-0.65um_47_24</strain>
    </source>
</reference>
<dbReference type="InterPro" id="IPR013216">
    <property type="entry name" value="Methyltransf_11"/>
</dbReference>
<dbReference type="AlphaFoldDB" id="A0A933GLZ5"/>
<organism evidence="2 3">
    <name type="scientific">Tectimicrobiota bacterium</name>
    <dbReference type="NCBI Taxonomy" id="2528274"/>
    <lineage>
        <taxon>Bacteria</taxon>
        <taxon>Pseudomonadati</taxon>
        <taxon>Nitrospinota/Tectimicrobiota group</taxon>
        <taxon>Candidatus Tectimicrobiota</taxon>
    </lineage>
</organism>
<dbReference type="InterPro" id="IPR050508">
    <property type="entry name" value="Methyltransf_Superfamily"/>
</dbReference>
<dbReference type="SUPFAM" id="SSF53335">
    <property type="entry name" value="S-adenosyl-L-methionine-dependent methyltransferases"/>
    <property type="match status" value="1"/>
</dbReference>
<proteinExistence type="predicted"/>
<comment type="caution">
    <text evidence="2">The sequence shown here is derived from an EMBL/GenBank/DDBJ whole genome shotgun (WGS) entry which is preliminary data.</text>
</comment>
<dbReference type="CDD" id="cd02440">
    <property type="entry name" value="AdoMet_MTases"/>
    <property type="match status" value="1"/>
</dbReference>
<gene>
    <name evidence="2" type="ORF">HY730_05440</name>
</gene>
<name>A0A933GLZ5_UNCTE</name>
<accession>A0A933GLZ5</accession>
<dbReference type="Proteomes" id="UP000772181">
    <property type="component" value="Unassembled WGS sequence"/>
</dbReference>
<evidence type="ECO:0000313" key="2">
    <source>
        <dbReference type="EMBL" id="MBI4595808.1"/>
    </source>
</evidence>
<dbReference type="PANTHER" id="PTHR42912">
    <property type="entry name" value="METHYLTRANSFERASE"/>
    <property type="match status" value="1"/>
</dbReference>
<dbReference type="GO" id="GO:0032259">
    <property type="term" value="P:methylation"/>
    <property type="evidence" value="ECO:0007669"/>
    <property type="project" value="UniProtKB-KW"/>
</dbReference>
<keyword evidence="2" id="KW-0808">Transferase</keyword>